<dbReference type="GO" id="GO:0005634">
    <property type="term" value="C:nucleus"/>
    <property type="evidence" value="ECO:0007669"/>
    <property type="project" value="UniProtKB-SubCell"/>
</dbReference>
<keyword evidence="4" id="KW-0804">Transcription</keyword>
<dbReference type="GO" id="GO:0003677">
    <property type="term" value="F:DNA binding"/>
    <property type="evidence" value="ECO:0007669"/>
    <property type="project" value="UniProtKB-KW"/>
</dbReference>
<protein>
    <submittedName>
        <fullName evidence="8">Ethylene-responsive transcription factor ERF109</fullName>
    </submittedName>
</protein>
<reference evidence="8" key="1">
    <citation type="submission" date="2015-07" db="EMBL/GenBank/DDBJ databases">
        <title>Transcriptome Assembly of Anthurium amnicola.</title>
        <authorList>
            <person name="Suzuki J."/>
        </authorList>
    </citation>
    <scope>NUCLEOTIDE SEQUENCE</scope>
</reference>
<evidence type="ECO:0000256" key="6">
    <source>
        <dbReference type="SAM" id="MobiDB-lite"/>
    </source>
</evidence>
<evidence type="ECO:0000259" key="7">
    <source>
        <dbReference type="PROSITE" id="PS51032"/>
    </source>
</evidence>
<gene>
    <name evidence="8" type="primary">ERF109_2</name>
    <name evidence="8" type="ORF">g.56418</name>
</gene>
<evidence type="ECO:0000256" key="4">
    <source>
        <dbReference type="ARBA" id="ARBA00023163"/>
    </source>
</evidence>
<dbReference type="EMBL" id="GDJX01020683">
    <property type="protein sequence ID" value="JAT47253.1"/>
    <property type="molecule type" value="Transcribed_RNA"/>
</dbReference>
<dbReference type="AlphaFoldDB" id="A0A1D1XXX1"/>
<keyword evidence="3" id="KW-0238">DNA-binding</keyword>
<evidence type="ECO:0000256" key="1">
    <source>
        <dbReference type="ARBA" id="ARBA00004123"/>
    </source>
</evidence>
<feature type="compositionally biased region" description="Gly residues" evidence="6">
    <location>
        <begin position="110"/>
        <end position="119"/>
    </location>
</feature>
<dbReference type="PROSITE" id="PS51032">
    <property type="entry name" value="AP2_ERF"/>
    <property type="match status" value="1"/>
</dbReference>
<dbReference type="GO" id="GO:0003700">
    <property type="term" value="F:DNA-binding transcription factor activity"/>
    <property type="evidence" value="ECO:0007669"/>
    <property type="project" value="InterPro"/>
</dbReference>
<keyword evidence="2" id="KW-0805">Transcription regulation</keyword>
<feature type="non-terminal residue" evidence="8">
    <location>
        <position position="143"/>
    </location>
</feature>
<organism evidence="8">
    <name type="scientific">Anthurium amnicola</name>
    <dbReference type="NCBI Taxonomy" id="1678845"/>
    <lineage>
        <taxon>Eukaryota</taxon>
        <taxon>Viridiplantae</taxon>
        <taxon>Streptophyta</taxon>
        <taxon>Embryophyta</taxon>
        <taxon>Tracheophyta</taxon>
        <taxon>Spermatophyta</taxon>
        <taxon>Magnoliopsida</taxon>
        <taxon>Liliopsida</taxon>
        <taxon>Araceae</taxon>
        <taxon>Pothoideae</taxon>
        <taxon>Potheae</taxon>
        <taxon>Anthurium</taxon>
    </lineage>
</organism>
<name>A0A1D1XXX1_9ARAE</name>
<dbReference type="InterPro" id="IPR001471">
    <property type="entry name" value="AP2/ERF_dom"/>
</dbReference>
<comment type="subcellular location">
    <subcellularLocation>
        <location evidence="1">Nucleus</location>
    </subcellularLocation>
</comment>
<feature type="domain" description="AP2/ERF" evidence="7">
    <location>
        <begin position="128"/>
        <end position="143"/>
    </location>
</feature>
<sequence>MVQRQQDFSYMYKTNTVAPGEGAWGEMVKDEEPPSTGFFSPYYREQEHSIMVATLVKVISGEADDVGMAVAKLLPGADACRSCGIEGCLGCDFFATGEEAGRGKKAAGATGTGQGGGIRGRVRREKKKYRGVRQRPWGKWAAE</sequence>
<keyword evidence="5" id="KW-0539">Nucleus</keyword>
<proteinExistence type="predicted"/>
<evidence type="ECO:0000256" key="5">
    <source>
        <dbReference type="ARBA" id="ARBA00023242"/>
    </source>
</evidence>
<evidence type="ECO:0000256" key="2">
    <source>
        <dbReference type="ARBA" id="ARBA00023015"/>
    </source>
</evidence>
<feature type="region of interest" description="Disordered" evidence="6">
    <location>
        <begin position="102"/>
        <end position="143"/>
    </location>
</feature>
<evidence type="ECO:0000313" key="8">
    <source>
        <dbReference type="EMBL" id="JAT47253.1"/>
    </source>
</evidence>
<evidence type="ECO:0000256" key="3">
    <source>
        <dbReference type="ARBA" id="ARBA00023125"/>
    </source>
</evidence>
<feature type="compositionally biased region" description="Basic residues" evidence="6">
    <location>
        <begin position="120"/>
        <end position="133"/>
    </location>
</feature>
<accession>A0A1D1XXX1</accession>